<dbReference type="EC" id="3.1.3.-" evidence="1"/>
<dbReference type="Proteomes" id="UP001596978">
    <property type="component" value="Unassembled WGS sequence"/>
</dbReference>
<organism evidence="1 2">
    <name type="scientific">Sungkyunkwania multivorans</name>
    <dbReference type="NCBI Taxonomy" id="1173618"/>
    <lineage>
        <taxon>Bacteria</taxon>
        <taxon>Pseudomonadati</taxon>
        <taxon>Bacteroidota</taxon>
        <taxon>Flavobacteriia</taxon>
        <taxon>Flavobacteriales</taxon>
        <taxon>Flavobacteriaceae</taxon>
        <taxon>Sungkyunkwania</taxon>
    </lineage>
</organism>
<dbReference type="EMBL" id="JBHTJH010000005">
    <property type="protein sequence ID" value="MFD0862343.1"/>
    <property type="molecule type" value="Genomic_DNA"/>
</dbReference>
<gene>
    <name evidence="1" type="ORF">ACFQ1M_08980</name>
</gene>
<dbReference type="Gene3D" id="3.40.50.1000">
    <property type="entry name" value="HAD superfamily/HAD-like"/>
    <property type="match status" value="1"/>
</dbReference>
<dbReference type="InterPro" id="IPR023214">
    <property type="entry name" value="HAD_sf"/>
</dbReference>
<comment type="caution">
    <text evidence="1">The sequence shown here is derived from an EMBL/GenBank/DDBJ whole genome shotgun (WGS) entry which is preliminary data.</text>
</comment>
<keyword evidence="1" id="KW-0378">Hydrolase</keyword>
<dbReference type="InterPro" id="IPR050582">
    <property type="entry name" value="HAD-like_SerB"/>
</dbReference>
<protein>
    <submittedName>
        <fullName evidence="1">HAD family hydrolase</fullName>
        <ecNumber evidence="1">3.1.3.-</ecNumber>
    </submittedName>
</protein>
<dbReference type="RefSeq" id="WP_386407147.1">
    <property type="nucleotide sequence ID" value="NZ_JBHTJH010000005.1"/>
</dbReference>
<dbReference type="NCBIfam" id="TIGR01490">
    <property type="entry name" value="HAD-SF-IB-hyp1"/>
    <property type="match status" value="1"/>
</dbReference>
<accession>A0ABW3CXE8</accession>
<keyword evidence="2" id="KW-1185">Reference proteome</keyword>
<dbReference type="GO" id="GO:0016787">
    <property type="term" value="F:hydrolase activity"/>
    <property type="evidence" value="ECO:0007669"/>
    <property type="project" value="UniProtKB-KW"/>
</dbReference>
<sequence>MTVAFFDFDGTITKRDSLIDFITYYKGKRALYLGLVRYGFFMVGYKLDLVSGKRAKELLLKHFFHGMELESFNSLCERYAKEQLPKMIKHNALQRIDWHQREGHKVVVVSASLENWIEPWSSQMGLQVIASTLEVVENKVTGRLSGNNCNGLEKVRRIKESLDTQTITYSYAYGNSSGDKEMLAFVDEGFLNRFS</sequence>
<dbReference type="NCBIfam" id="TIGR01488">
    <property type="entry name" value="HAD-SF-IB"/>
    <property type="match status" value="1"/>
</dbReference>
<dbReference type="Gene3D" id="1.20.1440.100">
    <property type="entry name" value="SG protein - dephosphorylation function"/>
    <property type="match status" value="1"/>
</dbReference>
<evidence type="ECO:0000313" key="2">
    <source>
        <dbReference type="Proteomes" id="UP001596978"/>
    </source>
</evidence>
<dbReference type="Pfam" id="PF12710">
    <property type="entry name" value="HAD"/>
    <property type="match status" value="1"/>
</dbReference>
<evidence type="ECO:0000313" key="1">
    <source>
        <dbReference type="EMBL" id="MFD0862343.1"/>
    </source>
</evidence>
<dbReference type="SUPFAM" id="SSF56784">
    <property type="entry name" value="HAD-like"/>
    <property type="match status" value="1"/>
</dbReference>
<dbReference type="InterPro" id="IPR006385">
    <property type="entry name" value="HAD_hydro_SerB1"/>
</dbReference>
<dbReference type="PANTHER" id="PTHR43344">
    <property type="entry name" value="PHOSPHOSERINE PHOSPHATASE"/>
    <property type="match status" value="1"/>
</dbReference>
<name>A0ABW3CXE8_9FLAO</name>
<dbReference type="InterPro" id="IPR036412">
    <property type="entry name" value="HAD-like_sf"/>
</dbReference>
<reference evidence="2" key="1">
    <citation type="journal article" date="2019" name="Int. J. Syst. Evol. Microbiol.">
        <title>The Global Catalogue of Microorganisms (GCM) 10K type strain sequencing project: providing services to taxonomists for standard genome sequencing and annotation.</title>
        <authorList>
            <consortium name="The Broad Institute Genomics Platform"/>
            <consortium name="The Broad Institute Genome Sequencing Center for Infectious Disease"/>
            <person name="Wu L."/>
            <person name="Ma J."/>
        </authorList>
    </citation>
    <scope>NUCLEOTIDE SEQUENCE [LARGE SCALE GENOMIC DNA]</scope>
    <source>
        <strain evidence="2">CCUG 62952</strain>
    </source>
</reference>
<proteinExistence type="predicted"/>